<evidence type="ECO:0000256" key="4">
    <source>
        <dbReference type="ARBA" id="ARBA00022630"/>
    </source>
</evidence>
<keyword evidence="4 7" id="KW-0285">Flavoprotein</keyword>
<dbReference type="InterPro" id="IPR009100">
    <property type="entry name" value="AcylCoA_DH/oxidase_NM_dom_sf"/>
</dbReference>
<gene>
    <name evidence="11" type="ORF">ODALV1_LOCUS23788</name>
</gene>
<organism evidence="11 12">
    <name type="scientific">Orchesella dallaii</name>
    <dbReference type="NCBI Taxonomy" id="48710"/>
    <lineage>
        <taxon>Eukaryota</taxon>
        <taxon>Metazoa</taxon>
        <taxon>Ecdysozoa</taxon>
        <taxon>Arthropoda</taxon>
        <taxon>Hexapoda</taxon>
        <taxon>Collembola</taxon>
        <taxon>Entomobryomorpha</taxon>
        <taxon>Entomobryoidea</taxon>
        <taxon>Orchesellidae</taxon>
        <taxon>Orchesellinae</taxon>
        <taxon>Orchesella</taxon>
    </lineage>
</organism>
<feature type="domain" description="Acyl-CoA oxidase C-alpha1" evidence="10">
    <location>
        <begin position="311"/>
        <end position="475"/>
    </location>
</feature>
<evidence type="ECO:0000313" key="12">
    <source>
        <dbReference type="Proteomes" id="UP001642540"/>
    </source>
</evidence>
<dbReference type="PIRSF" id="PIRSF000168">
    <property type="entry name" value="Acyl-CoA_oxidase"/>
    <property type="match status" value="1"/>
</dbReference>
<sequence length="705" mass="79701">MPGVKKIKSSDPSLMAEEGNGYLDDLPSGPLDVYRKQATFDWKEMRLTVESEKQLKLKYKIWETLEKDPLFAHSPVQLSLEEERSRTLKQVFRVLEYGFLTEDDVLEDPCQNNAMVVALGQYDWSLAARRMLLLDFFQQAIRGQGTDKHQTFIDAASNLELLGCFALTEISHGTNTRAMRTTAHYDPNTQKFVLHTPDFEAAKCWVGGLGKTATHSTVFAQLYTPNEECHGLHCFIVPIRDPKTMLPYPGCIIGDMGEKIGLNGKDNGFIMFDHYSIPRDSLLNRNGKVTADGRYITPFKDPNKRFGASLGNLSAGRVGIVSMCVANMITTLPIAIRYSAVRRQFGSNGSNELPVIEYQMQQWRLFPYLAATYVLKFFGDHLYTSFVEYIVDQMFSDNKDEIAMKGQEIHAISSSAKPLAGWLARDAIQECREACGGHGYLRAAGIGTRRNDHDANCTYEGDNNVLLQQTSNWLLAIWSNPKCDELWNKYPLETLTFLQSARSRLSQKFSAASASDLTPEFILNSYKWLICHLLEITSEKVQTLQRTEKGKEPFAIRNESQIYHARTLSLAFIEHYVIEQFWNKLCNNPDLSPNIKQVLIKLLLLYGLWSLEKHSGTLYQGGYAEGPTASSLMRNTILDLCLDLKNEAVALVDAIAPPDFILNSCLGRSDGHAYKHLQQAMMQTPKAFERDESWKEIVTLLKSKL</sequence>
<dbReference type="Pfam" id="PF02770">
    <property type="entry name" value="Acyl-CoA_dh_M"/>
    <property type="match status" value="1"/>
</dbReference>
<evidence type="ECO:0000256" key="5">
    <source>
        <dbReference type="ARBA" id="ARBA00022827"/>
    </source>
</evidence>
<evidence type="ECO:0000256" key="6">
    <source>
        <dbReference type="ARBA" id="ARBA00023002"/>
    </source>
</evidence>
<dbReference type="InterPro" id="IPR036250">
    <property type="entry name" value="AcylCo_DH-like_C"/>
</dbReference>
<protein>
    <recommendedName>
        <fullName evidence="7">Acyl-coenzyme A oxidase</fullName>
    </recommendedName>
</protein>
<dbReference type="Pfam" id="PF22924">
    <property type="entry name" value="ACOX_C_alpha1"/>
    <property type="match status" value="1"/>
</dbReference>
<keyword evidence="12" id="KW-1185">Reference proteome</keyword>
<dbReference type="EMBL" id="CAXLJM020000083">
    <property type="protein sequence ID" value="CAL8130572.1"/>
    <property type="molecule type" value="Genomic_DNA"/>
</dbReference>
<dbReference type="InterPro" id="IPR006091">
    <property type="entry name" value="Acyl-CoA_Oxase/DH_mid-dom"/>
</dbReference>
<evidence type="ECO:0000256" key="3">
    <source>
        <dbReference type="ARBA" id="ARBA00006288"/>
    </source>
</evidence>
<dbReference type="Pfam" id="PF01756">
    <property type="entry name" value="ACOX"/>
    <property type="match status" value="1"/>
</dbReference>
<evidence type="ECO:0000256" key="2">
    <source>
        <dbReference type="ARBA" id="ARBA00005189"/>
    </source>
</evidence>
<dbReference type="InterPro" id="IPR012258">
    <property type="entry name" value="Acyl-CoA_oxidase"/>
</dbReference>
<dbReference type="Gene3D" id="2.40.110.10">
    <property type="entry name" value="Butyryl-CoA Dehydrogenase, subunit A, domain 2"/>
    <property type="match status" value="1"/>
</dbReference>
<dbReference type="Proteomes" id="UP001642540">
    <property type="component" value="Unassembled WGS sequence"/>
</dbReference>
<evidence type="ECO:0000256" key="1">
    <source>
        <dbReference type="ARBA" id="ARBA00001974"/>
    </source>
</evidence>
<keyword evidence="6" id="KW-0560">Oxidoreductase</keyword>
<keyword evidence="5 7" id="KW-0274">FAD</keyword>
<comment type="similarity">
    <text evidence="3 7">Belongs to the acyl-CoA oxidase family.</text>
</comment>
<dbReference type="InterPro" id="IPR002655">
    <property type="entry name" value="Acyl-CoA_oxidase_C"/>
</dbReference>
<comment type="pathway">
    <text evidence="2">Lipid metabolism.</text>
</comment>
<evidence type="ECO:0000259" key="10">
    <source>
        <dbReference type="Pfam" id="PF22924"/>
    </source>
</evidence>
<comment type="cofactor">
    <cofactor evidence="1">
        <name>FAD</name>
        <dbReference type="ChEBI" id="CHEBI:57692"/>
    </cofactor>
</comment>
<feature type="domain" description="Acyl-CoA oxidase/dehydrogenase middle" evidence="9">
    <location>
        <begin position="164"/>
        <end position="273"/>
    </location>
</feature>
<dbReference type="InterPro" id="IPR055060">
    <property type="entry name" value="ACOX_C_alpha1"/>
</dbReference>
<proteinExistence type="inferred from homology"/>
<evidence type="ECO:0000256" key="7">
    <source>
        <dbReference type="PIRNR" id="PIRNR000168"/>
    </source>
</evidence>
<dbReference type="Gene3D" id="1.20.140.10">
    <property type="entry name" value="Butyryl-CoA Dehydrogenase, subunit A, domain 3"/>
    <property type="match status" value="2"/>
</dbReference>
<dbReference type="SUPFAM" id="SSF47203">
    <property type="entry name" value="Acyl-CoA dehydrogenase C-terminal domain-like"/>
    <property type="match status" value="2"/>
</dbReference>
<dbReference type="InterPro" id="IPR046373">
    <property type="entry name" value="Acyl-CoA_Oxase/DH_mid-dom_sf"/>
</dbReference>
<dbReference type="PANTHER" id="PTHR10909">
    <property type="entry name" value="ELECTRON TRANSPORT OXIDOREDUCTASE"/>
    <property type="match status" value="1"/>
</dbReference>
<dbReference type="SUPFAM" id="SSF56645">
    <property type="entry name" value="Acyl-CoA dehydrogenase NM domain-like"/>
    <property type="match status" value="1"/>
</dbReference>
<feature type="domain" description="Acyl-CoA oxidase C-terminal" evidence="8">
    <location>
        <begin position="519"/>
        <end position="698"/>
    </location>
</feature>
<name>A0ABP1RM21_9HEXA</name>
<evidence type="ECO:0000259" key="9">
    <source>
        <dbReference type="Pfam" id="PF02770"/>
    </source>
</evidence>
<accession>A0ABP1RM21</accession>
<reference evidence="11 12" key="1">
    <citation type="submission" date="2024-08" db="EMBL/GenBank/DDBJ databases">
        <authorList>
            <person name="Cucini C."/>
            <person name="Frati F."/>
        </authorList>
    </citation>
    <scope>NUCLEOTIDE SEQUENCE [LARGE SCALE GENOMIC DNA]</scope>
</reference>
<evidence type="ECO:0000313" key="11">
    <source>
        <dbReference type="EMBL" id="CAL8130572.1"/>
    </source>
</evidence>
<evidence type="ECO:0000259" key="8">
    <source>
        <dbReference type="Pfam" id="PF01756"/>
    </source>
</evidence>
<comment type="caution">
    <text evidence="11">The sequence shown here is derived from an EMBL/GenBank/DDBJ whole genome shotgun (WGS) entry which is preliminary data.</text>
</comment>
<dbReference type="PANTHER" id="PTHR10909:SF390">
    <property type="entry name" value="PEROXISOMAL ACYL-COENZYME A OXIDASE 3"/>
    <property type="match status" value="1"/>
</dbReference>